<evidence type="ECO:0000256" key="2">
    <source>
        <dbReference type="ARBA" id="ARBA00022729"/>
    </source>
</evidence>
<dbReference type="Pfam" id="PF12974">
    <property type="entry name" value="Phosphonate-bd"/>
    <property type="match status" value="1"/>
</dbReference>
<dbReference type="GO" id="GO:0055085">
    <property type="term" value="P:transmembrane transport"/>
    <property type="evidence" value="ECO:0007669"/>
    <property type="project" value="InterPro"/>
</dbReference>
<dbReference type="GO" id="GO:0043190">
    <property type="term" value="C:ATP-binding cassette (ABC) transporter complex"/>
    <property type="evidence" value="ECO:0007669"/>
    <property type="project" value="InterPro"/>
</dbReference>
<comment type="similarity">
    <text evidence="1">Belongs to the phosphate/phosphite/phosphonate binding protein family.</text>
</comment>
<organism evidence="3 4">
    <name type="scientific">Dethiobacter alkaliphilus AHT 1</name>
    <dbReference type="NCBI Taxonomy" id="555088"/>
    <lineage>
        <taxon>Bacteria</taxon>
        <taxon>Bacillati</taxon>
        <taxon>Bacillota</taxon>
        <taxon>Dethiobacteria</taxon>
        <taxon>Dethiobacterales</taxon>
        <taxon>Dethiobacteraceae</taxon>
        <taxon>Dethiobacter</taxon>
    </lineage>
</organism>
<keyword evidence="4" id="KW-1185">Reference proteome</keyword>
<dbReference type="STRING" id="555088.DealDRAFT_1386"/>
<gene>
    <name evidence="3" type="ORF">DealDRAFT_1386</name>
</gene>
<accession>C0GFX7</accession>
<dbReference type="Gene3D" id="3.40.190.10">
    <property type="entry name" value="Periplasmic binding protein-like II"/>
    <property type="match status" value="2"/>
</dbReference>
<sequence>MKKRGLLTLFIVVVMVFLTGCFGSGQEGEEDFVIGIIPSLNQGEMQEAVTRLAAVLERELDRPVDVSVYADYNGVVEAMNYGQIDMAYYGPLTYVIVNKQSGAQAIITQLVDGEPWYYSYIIAPLDAPFDNIEEMLAKSQDITFAFADPNSTSGSLVPALMLKEKGVFRGPNDHDFKDVQYSGSHDVTAAAVEQGNVDAGAIDSAIYDMLVRNGKADADKIKVIWQSEELFQYPWAVKSGTPQETITALQEAFLSIDDPVILDAFAASGFTIAEDADYLPIREAAEADGRI</sequence>
<evidence type="ECO:0000256" key="1">
    <source>
        <dbReference type="ARBA" id="ARBA00007162"/>
    </source>
</evidence>
<dbReference type="NCBIfam" id="TIGR01098">
    <property type="entry name" value="3A0109s03R"/>
    <property type="match status" value="1"/>
</dbReference>
<dbReference type="AlphaFoldDB" id="C0GFX7"/>
<evidence type="ECO:0000313" key="4">
    <source>
        <dbReference type="Proteomes" id="UP000006443"/>
    </source>
</evidence>
<name>C0GFX7_DETAL</name>
<protein>
    <submittedName>
        <fullName evidence="3">Phosphonate ABC transporter, periplasmic phosphonate-binding protein</fullName>
    </submittedName>
</protein>
<dbReference type="OrthoDB" id="9781943at2"/>
<proteinExistence type="inferred from homology"/>
<keyword evidence="2" id="KW-0732">Signal</keyword>
<dbReference type="PANTHER" id="PTHR35841">
    <property type="entry name" value="PHOSPHONATES-BINDING PERIPLASMIC PROTEIN"/>
    <property type="match status" value="1"/>
</dbReference>
<dbReference type="Proteomes" id="UP000006443">
    <property type="component" value="Unassembled WGS sequence"/>
</dbReference>
<dbReference type="PROSITE" id="PS51257">
    <property type="entry name" value="PROKAR_LIPOPROTEIN"/>
    <property type="match status" value="1"/>
</dbReference>
<comment type="caution">
    <text evidence="3">The sequence shown here is derived from an EMBL/GenBank/DDBJ whole genome shotgun (WGS) entry which is preliminary data.</text>
</comment>
<dbReference type="RefSeq" id="WP_008516098.1">
    <property type="nucleotide sequence ID" value="NZ_ACJM01000006.1"/>
</dbReference>
<dbReference type="EMBL" id="ACJM01000006">
    <property type="protein sequence ID" value="EEG77666.1"/>
    <property type="molecule type" value="Genomic_DNA"/>
</dbReference>
<dbReference type="eggNOG" id="COG3221">
    <property type="taxonomic scope" value="Bacteria"/>
</dbReference>
<evidence type="ECO:0000313" key="3">
    <source>
        <dbReference type="EMBL" id="EEG77666.1"/>
    </source>
</evidence>
<dbReference type="SUPFAM" id="SSF53850">
    <property type="entry name" value="Periplasmic binding protein-like II"/>
    <property type="match status" value="1"/>
</dbReference>
<reference evidence="3 4" key="1">
    <citation type="submission" date="2009-02" db="EMBL/GenBank/DDBJ databases">
        <title>Sequencing of the draft genome and assembly of Dethiobacter alkaliphilus AHT 1.</title>
        <authorList>
            <consortium name="US DOE Joint Genome Institute (JGI-PGF)"/>
            <person name="Lucas S."/>
            <person name="Copeland A."/>
            <person name="Lapidus A."/>
            <person name="Glavina del Rio T."/>
            <person name="Dalin E."/>
            <person name="Tice H."/>
            <person name="Bruce D."/>
            <person name="Goodwin L."/>
            <person name="Pitluck S."/>
            <person name="Larimer F."/>
            <person name="Land M.L."/>
            <person name="Hauser L."/>
            <person name="Muyzer G."/>
        </authorList>
    </citation>
    <scope>NUCLEOTIDE SEQUENCE [LARGE SCALE GENOMIC DNA]</scope>
    <source>
        <strain evidence="3 4">AHT 1</strain>
    </source>
</reference>
<dbReference type="InterPro" id="IPR005770">
    <property type="entry name" value="PhnD"/>
</dbReference>
<dbReference type="PANTHER" id="PTHR35841:SF1">
    <property type="entry name" value="PHOSPHONATES-BINDING PERIPLASMIC PROTEIN"/>
    <property type="match status" value="1"/>
</dbReference>